<dbReference type="Gene3D" id="1.10.10.60">
    <property type="entry name" value="Homeodomain-like"/>
    <property type="match status" value="2"/>
</dbReference>
<gene>
    <name evidence="7" type="ORF">CISIN_1g046075mg</name>
</gene>
<dbReference type="SUPFAM" id="SSF46689">
    <property type="entry name" value="Homeodomain-like"/>
    <property type="match status" value="1"/>
</dbReference>
<dbReference type="GO" id="GO:0005634">
    <property type="term" value="C:nucleus"/>
    <property type="evidence" value="ECO:0007669"/>
    <property type="project" value="UniProtKB-SubCell"/>
</dbReference>
<reference evidence="7 8" key="1">
    <citation type="submission" date="2014-04" db="EMBL/GenBank/DDBJ databases">
        <authorList>
            <consortium name="International Citrus Genome Consortium"/>
            <person name="Gmitter F."/>
            <person name="Chen C."/>
            <person name="Farmerie W."/>
            <person name="Harkins T."/>
            <person name="Desany B."/>
            <person name="Mohiuddin M."/>
            <person name="Kodira C."/>
            <person name="Borodovsky M."/>
            <person name="Lomsadze A."/>
            <person name="Burns P."/>
            <person name="Jenkins J."/>
            <person name="Prochnik S."/>
            <person name="Shu S."/>
            <person name="Chapman J."/>
            <person name="Pitluck S."/>
            <person name="Schmutz J."/>
            <person name="Rokhsar D."/>
        </authorList>
    </citation>
    <scope>NUCLEOTIDE SEQUENCE</scope>
</reference>
<sequence>MGRSPCCDESRSLKKGPWTPEEDQKLVDYIGRHGHGSWNALPKLAGLNRCGKSCRLRWTNYLRPDIRRGRFSEEEERIIINLHSVLGNKYFSFNMHIYSIEIIYHLPGRTDNEIKNFWNTHIRKKFLQMGIDPITHKPRVDLSQFLNLPQTLYSSPFGNLSTSPFGNNNALKLQTDATQLARIELLQNLLELMNTSAVIPNVGNYSGALGFDNLNQPFQNVMAQATLQNPGSSPQTTGELEAQINSLSWFEAGLEQFEGLSDHDVISNENSSYGHNIQQECKLPPMVNASCDETPSLSQTDHHFAAYEAWEKFIDDETSDSYWKKFLE</sequence>
<feature type="domain" description="HTH myb-type" evidence="6">
    <location>
        <begin position="67"/>
        <end position="126"/>
    </location>
</feature>
<comment type="subcellular location">
    <subcellularLocation>
        <location evidence="1">Nucleus</location>
    </subcellularLocation>
</comment>
<dbReference type="PaxDb" id="2711-XP_006471607.1"/>
<keyword evidence="8" id="KW-1185">Reference proteome</keyword>
<dbReference type="PANTHER" id="PTHR47994">
    <property type="entry name" value="F14D16.11-RELATED"/>
    <property type="match status" value="1"/>
</dbReference>
<dbReference type="InterPro" id="IPR017930">
    <property type="entry name" value="Myb_dom"/>
</dbReference>
<protein>
    <submittedName>
        <fullName evidence="7">Uncharacterized protein</fullName>
    </submittedName>
</protein>
<evidence type="ECO:0000256" key="4">
    <source>
        <dbReference type="ARBA" id="ARBA00023242"/>
    </source>
</evidence>
<keyword evidence="3" id="KW-0238">DNA-binding</keyword>
<dbReference type="Pfam" id="PF00249">
    <property type="entry name" value="Myb_DNA-binding"/>
    <property type="match status" value="2"/>
</dbReference>
<dbReference type="InterPro" id="IPR015495">
    <property type="entry name" value="Myb_TF_plants"/>
</dbReference>
<feature type="domain" description="Myb-like" evidence="5">
    <location>
        <begin position="63"/>
        <end position="122"/>
    </location>
</feature>
<evidence type="ECO:0000256" key="2">
    <source>
        <dbReference type="ARBA" id="ARBA00022737"/>
    </source>
</evidence>
<dbReference type="PANTHER" id="PTHR47994:SF5">
    <property type="entry name" value="F14D16.11-RELATED"/>
    <property type="match status" value="1"/>
</dbReference>
<dbReference type="PROSITE" id="PS50090">
    <property type="entry name" value="MYB_LIKE"/>
    <property type="match status" value="2"/>
</dbReference>
<evidence type="ECO:0000259" key="6">
    <source>
        <dbReference type="PROSITE" id="PS51294"/>
    </source>
</evidence>
<evidence type="ECO:0000259" key="5">
    <source>
        <dbReference type="PROSITE" id="PS50090"/>
    </source>
</evidence>
<evidence type="ECO:0000313" key="7">
    <source>
        <dbReference type="EMBL" id="KDO53164.1"/>
    </source>
</evidence>
<name>A0A067EDA8_CITSI</name>
<evidence type="ECO:0000256" key="3">
    <source>
        <dbReference type="ARBA" id="ARBA00023125"/>
    </source>
</evidence>
<dbReference type="SMART" id="SM00717">
    <property type="entry name" value="SANT"/>
    <property type="match status" value="2"/>
</dbReference>
<accession>A0A067EDA8</accession>
<evidence type="ECO:0000256" key="1">
    <source>
        <dbReference type="ARBA" id="ARBA00004123"/>
    </source>
</evidence>
<dbReference type="Proteomes" id="UP000027120">
    <property type="component" value="Unassembled WGS sequence"/>
</dbReference>
<dbReference type="FunFam" id="1.10.10.60:FF:000001">
    <property type="entry name" value="MYB-related transcription factor"/>
    <property type="match status" value="1"/>
</dbReference>
<dbReference type="SMR" id="A0A067EDA8"/>
<dbReference type="PROSITE" id="PS51294">
    <property type="entry name" value="HTH_MYB"/>
    <property type="match status" value="2"/>
</dbReference>
<feature type="domain" description="Myb-like" evidence="5">
    <location>
        <begin position="10"/>
        <end position="62"/>
    </location>
</feature>
<feature type="domain" description="HTH myb-type" evidence="6">
    <location>
        <begin position="10"/>
        <end position="66"/>
    </location>
</feature>
<dbReference type="GO" id="GO:0003677">
    <property type="term" value="F:DNA binding"/>
    <property type="evidence" value="ECO:0007669"/>
    <property type="project" value="UniProtKB-KW"/>
</dbReference>
<keyword evidence="2" id="KW-0677">Repeat</keyword>
<evidence type="ECO:0000313" key="8">
    <source>
        <dbReference type="Proteomes" id="UP000027120"/>
    </source>
</evidence>
<dbReference type="EMBL" id="KK785021">
    <property type="protein sequence ID" value="KDO53164.1"/>
    <property type="molecule type" value="Genomic_DNA"/>
</dbReference>
<proteinExistence type="predicted"/>
<dbReference type="InterPro" id="IPR001005">
    <property type="entry name" value="SANT/Myb"/>
</dbReference>
<dbReference type="AlphaFoldDB" id="A0A067EDA8"/>
<organism evidence="7 8">
    <name type="scientific">Citrus sinensis</name>
    <name type="common">Sweet orange</name>
    <name type="synonym">Citrus aurantium var. sinensis</name>
    <dbReference type="NCBI Taxonomy" id="2711"/>
    <lineage>
        <taxon>Eukaryota</taxon>
        <taxon>Viridiplantae</taxon>
        <taxon>Streptophyta</taxon>
        <taxon>Embryophyta</taxon>
        <taxon>Tracheophyta</taxon>
        <taxon>Spermatophyta</taxon>
        <taxon>Magnoliopsida</taxon>
        <taxon>eudicotyledons</taxon>
        <taxon>Gunneridae</taxon>
        <taxon>Pentapetalae</taxon>
        <taxon>rosids</taxon>
        <taxon>malvids</taxon>
        <taxon>Sapindales</taxon>
        <taxon>Rutaceae</taxon>
        <taxon>Aurantioideae</taxon>
        <taxon>Citrus</taxon>
    </lineage>
</organism>
<dbReference type="InterPro" id="IPR009057">
    <property type="entry name" value="Homeodomain-like_sf"/>
</dbReference>
<keyword evidence="4" id="KW-0539">Nucleus</keyword>
<dbReference type="CDD" id="cd00167">
    <property type="entry name" value="SANT"/>
    <property type="match status" value="2"/>
</dbReference>
<dbReference type="eggNOG" id="KOG0048">
    <property type="taxonomic scope" value="Eukaryota"/>
</dbReference>